<comment type="subcellular location">
    <subcellularLocation>
        <location evidence="2">Nucleus</location>
        <location evidence="2">Nucleolus</location>
    </subcellularLocation>
</comment>
<dbReference type="Gene3D" id="3.30.70.330">
    <property type="match status" value="2"/>
</dbReference>
<organism evidence="10 11">
    <name type="scientific">Polychaeton citri CBS 116435</name>
    <dbReference type="NCBI Taxonomy" id="1314669"/>
    <lineage>
        <taxon>Eukaryota</taxon>
        <taxon>Fungi</taxon>
        <taxon>Dikarya</taxon>
        <taxon>Ascomycota</taxon>
        <taxon>Pezizomycotina</taxon>
        <taxon>Dothideomycetes</taxon>
        <taxon>Dothideomycetidae</taxon>
        <taxon>Capnodiales</taxon>
        <taxon>Capnodiaceae</taxon>
        <taxon>Polychaeton</taxon>
    </lineage>
</organism>
<feature type="compositionally biased region" description="Basic and acidic residues" evidence="8">
    <location>
        <begin position="531"/>
        <end position="545"/>
    </location>
</feature>
<evidence type="ECO:0000313" key="10">
    <source>
        <dbReference type="EMBL" id="KAF2723108.1"/>
    </source>
</evidence>
<dbReference type="Proteomes" id="UP000799441">
    <property type="component" value="Unassembled WGS sequence"/>
</dbReference>
<evidence type="ECO:0000256" key="3">
    <source>
        <dbReference type="ARBA" id="ARBA00007077"/>
    </source>
</evidence>
<evidence type="ECO:0000256" key="7">
    <source>
        <dbReference type="PROSITE-ProRule" id="PRU00176"/>
    </source>
</evidence>
<feature type="compositionally biased region" description="Low complexity" evidence="8">
    <location>
        <begin position="576"/>
        <end position="587"/>
    </location>
</feature>
<dbReference type="OrthoDB" id="442677at2759"/>
<dbReference type="GO" id="GO:0005730">
    <property type="term" value="C:nucleolus"/>
    <property type="evidence" value="ECO:0007669"/>
    <property type="project" value="UniProtKB-SubCell"/>
</dbReference>
<evidence type="ECO:0000256" key="6">
    <source>
        <dbReference type="ARBA" id="ARBA00023242"/>
    </source>
</evidence>
<keyword evidence="6" id="KW-0539">Nucleus</keyword>
<feature type="region of interest" description="Disordered" evidence="8">
    <location>
        <begin position="60"/>
        <end position="220"/>
    </location>
</feature>
<feature type="compositionally biased region" description="Acidic residues" evidence="8">
    <location>
        <begin position="79"/>
        <end position="112"/>
    </location>
</feature>
<feature type="compositionally biased region" description="Basic and acidic residues" evidence="8">
    <location>
        <begin position="139"/>
        <end position="170"/>
    </location>
</feature>
<accession>A0A9P4Q9J1</accession>
<evidence type="ECO:0000256" key="2">
    <source>
        <dbReference type="ARBA" id="ARBA00004604"/>
    </source>
</evidence>
<dbReference type="AlphaFoldDB" id="A0A9P4Q9J1"/>
<evidence type="ECO:0000256" key="5">
    <source>
        <dbReference type="ARBA" id="ARBA00022884"/>
    </source>
</evidence>
<dbReference type="InterPro" id="IPR000504">
    <property type="entry name" value="RRM_dom"/>
</dbReference>
<comment type="similarity">
    <text evidence="3">Belongs to the RRM RBM34 family.</text>
</comment>
<dbReference type="SUPFAM" id="SSF54928">
    <property type="entry name" value="RNA-binding domain, RBD"/>
    <property type="match status" value="2"/>
</dbReference>
<feature type="compositionally biased region" description="Basic residues" evidence="8">
    <location>
        <begin position="1"/>
        <end position="11"/>
    </location>
</feature>
<dbReference type="InterPro" id="IPR012677">
    <property type="entry name" value="Nucleotide-bd_a/b_plait_sf"/>
</dbReference>
<evidence type="ECO:0000256" key="4">
    <source>
        <dbReference type="ARBA" id="ARBA00015520"/>
    </source>
</evidence>
<gene>
    <name evidence="10" type="ORF">K431DRAFT_283276</name>
</gene>
<reference evidence="10" key="1">
    <citation type="journal article" date="2020" name="Stud. Mycol.">
        <title>101 Dothideomycetes genomes: a test case for predicting lifestyles and emergence of pathogens.</title>
        <authorList>
            <person name="Haridas S."/>
            <person name="Albert R."/>
            <person name="Binder M."/>
            <person name="Bloem J."/>
            <person name="Labutti K."/>
            <person name="Salamov A."/>
            <person name="Andreopoulos B."/>
            <person name="Baker S."/>
            <person name="Barry K."/>
            <person name="Bills G."/>
            <person name="Bluhm B."/>
            <person name="Cannon C."/>
            <person name="Castanera R."/>
            <person name="Culley D."/>
            <person name="Daum C."/>
            <person name="Ezra D."/>
            <person name="Gonzalez J."/>
            <person name="Henrissat B."/>
            <person name="Kuo A."/>
            <person name="Liang C."/>
            <person name="Lipzen A."/>
            <person name="Lutzoni F."/>
            <person name="Magnuson J."/>
            <person name="Mondo S."/>
            <person name="Nolan M."/>
            <person name="Ohm R."/>
            <person name="Pangilinan J."/>
            <person name="Park H.-J."/>
            <person name="Ramirez L."/>
            <person name="Alfaro M."/>
            <person name="Sun H."/>
            <person name="Tritt A."/>
            <person name="Yoshinaga Y."/>
            <person name="Zwiers L.-H."/>
            <person name="Turgeon B."/>
            <person name="Goodwin S."/>
            <person name="Spatafora J."/>
            <person name="Crous P."/>
            <person name="Grigoriev I."/>
        </authorList>
    </citation>
    <scope>NUCLEOTIDE SEQUENCE</scope>
    <source>
        <strain evidence="10">CBS 116435</strain>
    </source>
</reference>
<feature type="compositionally biased region" description="Basic residues" evidence="8">
    <location>
        <begin position="507"/>
        <end position="520"/>
    </location>
</feature>
<dbReference type="Pfam" id="PF00076">
    <property type="entry name" value="RRM_1"/>
    <property type="match status" value="1"/>
</dbReference>
<dbReference type="PROSITE" id="PS50102">
    <property type="entry name" value="RRM"/>
    <property type="match status" value="1"/>
</dbReference>
<feature type="region of interest" description="Disordered" evidence="8">
    <location>
        <begin position="452"/>
        <end position="476"/>
    </location>
</feature>
<feature type="region of interest" description="Disordered" evidence="8">
    <location>
        <begin position="1"/>
        <end position="40"/>
    </location>
</feature>
<feature type="compositionally biased region" description="Basic and acidic residues" evidence="8">
    <location>
        <begin position="12"/>
        <end position="28"/>
    </location>
</feature>
<evidence type="ECO:0000259" key="9">
    <source>
        <dbReference type="PROSITE" id="PS50102"/>
    </source>
</evidence>
<evidence type="ECO:0000256" key="8">
    <source>
        <dbReference type="SAM" id="MobiDB-lite"/>
    </source>
</evidence>
<comment type="function">
    <text evidence="1">Involved in pre-25S rRNA processing.</text>
</comment>
<dbReference type="GO" id="GO:0000463">
    <property type="term" value="P:maturation of LSU-rRNA from tricistronic rRNA transcript (SSU-rRNA, 5.8S rRNA, LSU-rRNA)"/>
    <property type="evidence" value="ECO:0007669"/>
    <property type="project" value="TreeGrafter"/>
</dbReference>
<feature type="compositionally biased region" description="Polar residues" evidence="8">
    <location>
        <begin position="211"/>
        <end position="220"/>
    </location>
</feature>
<protein>
    <recommendedName>
        <fullName evidence="4">Nucleolar protein 12</fullName>
    </recommendedName>
</protein>
<feature type="compositionally biased region" description="Acidic residues" evidence="8">
    <location>
        <begin position="172"/>
        <end position="198"/>
    </location>
</feature>
<dbReference type="GO" id="GO:0019843">
    <property type="term" value="F:rRNA binding"/>
    <property type="evidence" value="ECO:0007669"/>
    <property type="project" value="TreeGrafter"/>
</dbReference>
<feature type="domain" description="RRM" evidence="9">
    <location>
        <begin position="344"/>
        <end position="450"/>
    </location>
</feature>
<comment type="caution">
    <text evidence="10">The sequence shown here is derived from an EMBL/GenBank/DDBJ whole genome shotgun (WGS) entry which is preliminary data.</text>
</comment>
<dbReference type="InterPro" id="IPR035979">
    <property type="entry name" value="RBD_domain_sf"/>
</dbReference>
<dbReference type="PANTHER" id="PTHR23236:SF25">
    <property type="entry name" value="RNA-BINDING PROTEIN 34"/>
    <property type="match status" value="1"/>
</dbReference>
<feature type="region of interest" description="Disordered" evidence="8">
    <location>
        <begin position="495"/>
        <end position="587"/>
    </location>
</feature>
<dbReference type="EMBL" id="MU003778">
    <property type="protein sequence ID" value="KAF2723108.1"/>
    <property type="molecule type" value="Genomic_DNA"/>
</dbReference>
<evidence type="ECO:0000256" key="1">
    <source>
        <dbReference type="ARBA" id="ARBA00002475"/>
    </source>
</evidence>
<name>A0A9P4Q9J1_9PEZI</name>
<dbReference type="PANTHER" id="PTHR23236">
    <property type="entry name" value="EUKARYOTIC TRANSLATION INITIATION FACTOR 4B/4H"/>
    <property type="match status" value="1"/>
</dbReference>
<sequence length="587" mass="63085">MAEKPKKSKSHSGREKDSGRKEQKRKGAADTAKQQGNDVPAFSLLAKDSAVDTKLGSLFAVKQPATPAPAPKLRPSSSADEEEGSEGAEQDDEKLSELDSDERDIDDSETEEVPVHTVSAGEKPKKKRKRGGDDVDDLEQAHLQRLAREEQLEAQRAASERAAKRLKSDLDSGAESDEEDEGDSDGTSDAQDETEATEGSDVASPPKHESLQTPDVESSKANRTVFLGNVALSAITSKTDKQTLTTHLASIFSRAPAPKDDEPAHKVESIRFRSTPYAASLPKKAAFAKQDVMEATSHATNAYAVYSSQALARTAAKLLNGTVVLDRHLRVDEVAHPSKIDHKRCVFVGNLGFVDDERNIQLANAEAGRETTRKPSKHPADSEEGLWRTFGRCGSVESVRVIRDSKTRVGIGVAYVQFHDENAVEAALLLEGKKFPPMLPRNLRVSRAKAMKRNATPGSGRPGVSKPAPAAGNGYVRKIGPEEASRLGRTGKLFGKAAAAAQEKQLRRQAKGQRERKPRSASKPNGSGDGETVRKPESFVFEGHRASAKSGSSGLKLGGKRGSKGGKPSNRSVRRAAAYKASGKGKK</sequence>
<evidence type="ECO:0000313" key="11">
    <source>
        <dbReference type="Proteomes" id="UP000799441"/>
    </source>
</evidence>
<keyword evidence="5 7" id="KW-0694">RNA-binding</keyword>
<dbReference type="SMART" id="SM00360">
    <property type="entry name" value="RRM"/>
    <property type="match status" value="2"/>
</dbReference>
<keyword evidence="11" id="KW-1185">Reference proteome</keyword>
<proteinExistence type="inferred from homology"/>